<evidence type="ECO:0000313" key="7">
    <source>
        <dbReference type="EMBL" id="NRF72019.1"/>
    </source>
</evidence>
<evidence type="ECO:0000256" key="4">
    <source>
        <dbReference type="ARBA" id="ARBA00023002"/>
    </source>
</evidence>
<comment type="similarity">
    <text evidence="1">Belongs to the TfdA dioxygenase family.</text>
</comment>
<evidence type="ECO:0000256" key="1">
    <source>
        <dbReference type="ARBA" id="ARBA00005896"/>
    </source>
</evidence>
<evidence type="ECO:0000256" key="3">
    <source>
        <dbReference type="ARBA" id="ARBA00022964"/>
    </source>
</evidence>
<dbReference type="PANTHER" id="PTHR30468:SF1">
    <property type="entry name" value="ALPHA-KETOGLUTARATE-DEPENDENT SULFONATE DIOXYGENASE"/>
    <property type="match status" value="1"/>
</dbReference>
<evidence type="ECO:0000313" key="8">
    <source>
        <dbReference type="Proteomes" id="UP000737171"/>
    </source>
</evidence>
<feature type="domain" description="TauD/TfdA-like" evidence="6">
    <location>
        <begin position="3"/>
        <end position="293"/>
    </location>
</feature>
<gene>
    <name evidence="7" type="ORF">HLB44_34045</name>
</gene>
<keyword evidence="2" id="KW-0479">Metal-binding</keyword>
<keyword evidence="4" id="KW-0560">Oxidoreductase</keyword>
<keyword evidence="5" id="KW-0408">Iron</keyword>
<dbReference type="Gene3D" id="3.60.130.10">
    <property type="entry name" value="Clavaminate synthase-like"/>
    <property type="match status" value="1"/>
</dbReference>
<dbReference type="InterPro" id="IPR003819">
    <property type="entry name" value="TauD/TfdA-like"/>
</dbReference>
<evidence type="ECO:0000259" key="6">
    <source>
        <dbReference type="Pfam" id="PF02668"/>
    </source>
</evidence>
<dbReference type="Pfam" id="PF02668">
    <property type="entry name" value="TauD"/>
    <property type="match status" value="1"/>
</dbReference>
<organism evidence="7 8">
    <name type="scientific">Pseudaquabacterium terrae</name>
    <dbReference type="NCBI Taxonomy" id="2732868"/>
    <lineage>
        <taxon>Bacteria</taxon>
        <taxon>Pseudomonadati</taxon>
        <taxon>Pseudomonadota</taxon>
        <taxon>Betaproteobacteria</taxon>
        <taxon>Burkholderiales</taxon>
        <taxon>Sphaerotilaceae</taxon>
        <taxon>Pseudaquabacterium</taxon>
    </lineage>
</organism>
<keyword evidence="3 7" id="KW-0223">Dioxygenase</keyword>
<proteinExistence type="inferred from homology"/>
<dbReference type="InterPro" id="IPR051323">
    <property type="entry name" value="AtsK-like"/>
</dbReference>
<accession>A0ABX2ETI4</accession>
<dbReference type="RefSeq" id="WP_173134442.1">
    <property type="nucleotide sequence ID" value="NZ_JABRWJ010000016.1"/>
</dbReference>
<evidence type="ECO:0000256" key="2">
    <source>
        <dbReference type="ARBA" id="ARBA00022723"/>
    </source>
</evidence>
<evidence type="ECO:0000256" key="5">
    <source>
        <dbReference type="ARBA" id="ARBA00023004"/>
    </source>
</evidence>
<reference evidence="7 8" key="1">
    <citation type="submission" date="2020-05" db="EMBL/GenBank/DDBJ databases">
        <title>Aquincola sp. isolate from soil.</title>
        <authorList>
            <person name="Han J."/>
            <person name="Kim D.-U."/>
        </authorList>
    </citation>
    <scope>NUCLEOTIDE SEQUENCE [LARGE SCALE GENOMIC DNA]</scope>
    <source>
        <strain evidence="7 8">S2</strain>
    </source>
</reference>
<dbReference type="InterPro" id="IPR042098">
    <property type="entry name" value="TauD-like_sf"/>
</dbReference>
<dbReference type="Proteomes" id="UP000737171">
    <property type="component" value="Unassembled WGS sequence"/>
</dbReference>
<protein>
    <submittedName>
        <fullName evidence="7">TauD/TfdA family dioxygenase</fullName>
    </submittedName>
</protein>
<dbReference type="EMBL" id="JABRWJ010000016">
    <property type="protein sequence ID" value="NRF72019.1"/>
    <property type="molecule type" value="Genomic_DNA"/>
</dbReference>
<dbReference type="PANTHER" id="PTHR30468">
    <property type="entry name" value="ALPHA-KETOGLUTARATE-DEPENDENT SULFONATE DIOXYGENASE"/>
    <property type="match status" value="1"/>
</dbReference>
<comment type="caution">
    <text evidence="7">The sequence shown here is derived from an EMBL/GenBank/DDBJ whole genome shotgun (WGS) entry which is preliminary data.</text>
</comment>
<dbReference type="GO" id="GO:0051213">
    <property type="term" value="F:dioxygenase activity"/>
    <property type="evidence" value="ECO:0007669"/>
    <property type="project" value="UniProtKB-KW"/>
</dbReference>
<sequence>MHIRPLSPFGAEVIGLDLDDEHALDEATQQALRTAWVEHGILLFRNALHSEDAHLRLSRVFGDPQPAAVKRINDANNPYLMNLAQRAGDASGDTFTLFEIDGQRRAGWLGWHWDQAFTAEIVRGALLRMINPATVDGRTGFIDAAAAYSRLSPAMQQRIDGMEVVYHFTGAQEQNRFGFPGNLRVAERNPKADAALVQYRRDFPPVVHPLVITQHETGRKVLKLSPMHAQSILGMDAPESDALLHELADHLVDARHAYFHTWQADDAIIWDNWRTIHSATGVPFDVNRLAQRTTIVGDYKLGRYLDPARNGQKPVRRLDD</sequence>
<dbReference type="SUPFAM" id="SSF51197">
    <property type="entry name" value="Clavaminate synthase-like"/>
    <property type="match status" value="1"/>
</dbReference>
<name>A0ABX2ETI4_9BURK</name>
<keyword evidence="8" id="KW-1185">Reference proteome</keyword>